<evidence type="ECO:0000313" key="3">
    <source>
        <dbReference type="Proteomes" id="UP000612899"/>
    </source>
</evidence>
<dbReference type="AlphaFoldDB" id="A0A8J3VDV8"/>
<protein>
    <recommendedName>
        <fullName evidence="4">YggT family protein</fullName>
    </recommendedName>
</protein>
<dbReference type="InterPro" id="IPR003425">
    <property type="entry name" value="CCB3/YggT"/>
</dbReference>
<dbReference type="Proteomes" id="UP000612899">
    <property type="component" value="Unassembled WGS sequence"/>
</dbReference>
<reference evidence="2" key="1">
    <citation type="submission" date="2021-01" db="EMBL/GenBank/DDBJ databases">
        <title>Whole genome shotgun sequence of Rhizocola hellebori NBRC 109834.</title>
        <authorList>
            <person name="Komaki H."/>
            <person name="Tamura T."/>
        </authorList>
    </citation>
    <scope>NUCLEOTIDE SEQUENCE</scope>
    <source>
        <strain evidence="2">NBRC 109834</strain>
    </source>
</reference>
<proteinExistence type="predicted"/>
<evidence type="ECO:0000256" key="1">
    <source>
        <dbReference type="SAM" id="Phobius"/>
    </source>
</evidence>
<keyword evidence="1" id="KW-0472">Membrane</keyword>
<accession>A0A8J3VDV8</accession>
<dbReference type="Pfam" id="PF02325">
    <property type="entry name" value="CCB3_YggT"/>
    <property type="match status" value="1"/>
</dbReference>
<keyword evidence="1" id="KW-1133">Transmembrane helix</keyword>
<evidence type="ECO:0000313" key="2">
    <source>
        <dbReference type="EMBL" id="GIH03924.1"/>
    </source>
</evidence>
<dbReference type="GO" id="GO:0016020">
    <property type="term" value="C:membrane"/>
    <property type="evidence" value="ECO:0007669"/>
    <property type="project" value="InterPro"/>
</dbReference>
<feature type="transmembrane region" description="Helical" evidence="1">
    <location>
        <begin position="68"/>
        <end position="87"/>
    </location>
</feature>
<keyword evidence="1" id="KW-0812">Transmembrane</keyword>
<dbReference type="EMBL" id="BONY01000010">
    <property type="protein sequence ID" value="GIH03924.1"/>
    <property type="molecule type" value="Genomic_DNA"/>
</dbReference>
<dbReference type="RefSeq" id="WP_203907829.1">
    <property type="nucleotide sequence ID" value="NZ_BONY01000010.1"/>
</dbReference>
<evidence type="ECO:0008006" key="4">
    <source>
        <dbReference type="Google" id="ProtNLM"/>
    </source>
</evidence>
<comment type="caution">
    <text evidence="2">The sequence shown here is derived from an EMBL/GenBank/DDBJ whole genome shotgun (WGS) entry which is preliminary data.</text>
</comment>
<gene>
    <name evidence="2" type="ORF">Rhe02_19910</name>
</gene>
<organism evidence="2 3">
    <name type="scientific">Rhizocola hellebori</name>
    <dbReference type="NCBI Taxonomy" id="1392758"/>
    <lineage>
        <taxon>Bacteria</taxon>
        <taxon>Bacillati</taxon>
        <taxon>Actinomycetota</taxon>
        <taxon>Actinomycetes</taxon>
        <taxon>Micromonosporales</taxon>
        <taxon>Micromonosporaceae</taxon>
        <taxon>Rhizocola</taxon>
    </lineage>
</organism>
<name>A0A8J3VDV8_9ACTN</name>
<keyword evidence="3" id="KW-1185">Reference proteome</keyword>
<sequence length="94" mass="10486">MTLVLTMIATLLLVFQLLLIARAVLDWAAALSRPPRPKSVRGRLSAVVEKLTEPVLAPVRRLLPPLRLGAVALDMSFVVVFFVVLLLRRWVLSM</sequence>